<dbReference type="InterPro" id="IPR006153">
    <property type="entry name" value="Cation/H_exchanger_TM"/>
</dbReference>
<feature type="transmembrane region" description="Helical" evidence="9">
    <location>
        <begin position="146"/>
        <end position="168"/>
    </location>
</feature>
<dbReference type="Proteomes" id="UP000550354">
    <property type="component" value="Unassembled WGS sequence"/>
</dbReference>
<dbReference type="Gene3D" id="1.20.1530.20">
    <property type="match status" value="1"/>
</dbReference>
<reference evidence="11 12" key="1">
    <citation type="submission" date="2020-07" db="EMBL/GenBank/DDBJ databases">
        <title>Draft genome and description of Aeromicrobium phoceense strain Marseille-Q0843 isolated from healthy skin swab.</title>
        <authorList>
            <person name="Boxberger M."/>
            <person name="La Scola B."/>
        </authorList>
    </citation>
    <scope>NUCLEOTIDE SEQUENCE [LARGE SCALE GENOMIC DNA]</scope>
    <source>
        <strain evidence="11 12">Marseille-Q0843</strain>
    </source>
</reference>
<evidence type="ECO:0000256" key="8">
    <source>
        <dbReference type="ARBA" id="ARBA00023136"/>
    </source>
</evidence>
<evidence type="ECO:0000313" key="11">
    <source>
        <dbReference type="EMBL" id="MBA4606882.1"/>
    </source>
</evidence>
<evidence type="ECO:0000256" key="3">
    <source>
        <dbReference type="ARBA" id="ARBA00022448"/>
    </source>
</evidence>
<organism evidence="11 12">
    <name type="scientific">Aeromicrobium phoceense</name>
    <dbReference type="NCBI Taxonomy" id="2754045"/>
    <lineage>
        <taxon>Bacteria</taxon>
        <taxon>Bacillati</taxon>
        <taxon>Actinomycetota</taxon>
        <taxon>Actinomycetes</taxon>
        <taxon>Propionibacteriales</taxon>
        <taxon>Nocardioidaceae</taxon>
        <taxon>Aeromicrobium</taxon>
    </lineage>
</organism>
<dbReference type="EMBL" id="JACEOG010000001">
    <property type="protein sequence ID" value="MBA4606882.1"/>
    <property type="molecule type" value="Genomic_DNA"/>
</dbReference>
<comment type="caution">
    <text evidence="11">The sequence shown here is derived from an EMBL/GenBank/DDBJ whole genome shotgun (WGS) entry which is preliminary data.</text>
</comment>
<feature type="transmembrane region" description="Helical" evidence="9">
    <location>
        <begin position="174"/>
        <end position="192"/>
    </location>
</feature>
<accession>A0A838XAE1</accession>
<comment type="subcellular location">
    <subcellularLocation>
        <location evidence="1">Membrane</location>
        <topology evidence="1">Multi-pass membrane protein</topology>
    </subcellularLocation>
</comment>
<comment type="similarity">
    <text evidence="2">Belongs to the monovalent cation:proton antiporter 2 (CPA2) transporter (TC 2.A.37) family.</text>
</comment>
<keyword evidence="5 9" id="KW-0812">Transmembrane</keyword>
<dbReference type="AlphaFoldDB" id="A0A838XAE1"/>
<evidence type="ECO:0000256" key="6">
    <source>
        <dbReference type="ARBA" id="ARBA00022989"/>
    </source>
</evidence>
<keyword evidence="12" id="KW-1185">Reference proteome</keyword>
<dbReference type="PANTHER" id="PTHR43562:SF1">
    <property type="entry name" value="NA(+)_H(+) ANTIPORTER YJBQ-RELATED"/>
    <property type="match status" value="1"/>
</dbReference>
<keyword evidence="8 9" id="KW-0472">Membrane</keyword>
<evidence type="ECO:0000256" key="7">
    <source>
        <dbReference type="ARBA" id="ARBA00023065"/>
    </source>
</evidence>
<feature type="transmembrane region" description="Helical" evidence="9">
    <location>
        <begin position="318"/>
        <end position="338"/>
    </location>
</feature>
<keyword evidence="7" id="KW-0406">Ion transport</keyword>
<feature type="domain" description="Cation/H+ exchanger transmembrane" evidence="10">
    <location>
        <begin position="14"/>
        <end position="366"/>
    </location>
</feature>
<feature type="transmembrane region" description="Helical" evidence="9">
    <location>
        <begin position="116"/>
        <end position="134"/>
    </location>
</feature>
<keyword evidence="4" id="KW-0050">Antiport</keyword>
<evidence type="ECO:0000256" key="1">
    <source>
        <dbReference type="ARBA" id="ARBA00004141"/>
    </source>
</evidence>
<feature type="transmembrane region" description="Helical" evidence="9">
    <location>
        <begin position="262"/>
        <end position="280"/>
    </location>
</feature>
<keyword evidence="6 9" id="KW-1133">Transmembrane helix</keyword>
<evidence type="ECO:0000256" key="9">
    <source>
        <dbReference type="SAM" id="Phobius"/>
    </source>
</evidence>
<feature type="transmembrane region" description="Helical" evidence="9">
    <location>
        <begin position="88"/>
        <end position="110"/>
    </location>
</feature>
<feature type="transmembrane region" description="Helical" evidence="9">
    <location>
        <begin position="55"/>
        <end position="76"/>
    </location>
</feature>
<keyword evidence="3" id="KW-0813">Transport</keyword>
<dbReference type="PANTHER" id="PTHR43562">
    <property type="entry name" value="NAPA-TYPE SODIUM/HYDROGEN ANTIPORTER"/>
    <property type="match status" value="1"/>
</dbReference>
<feature type="transmembrane region" description="Helical" evidence="9">
    <location>
        <begin position="292"/>
        <end position="311"/>
    </location>
</feature>
<dbReference type="GO" id="GO:1902600">
    <property type="term" value="P:proton transmembrane transport"/>
    <property type="evidence" value="ECO:0007669"/>
    <property type="project" value="InterPro"/>
</dbReference>
<proteinExistence type="inferred from homology"/>
<name>A0A838XAE1_9ACTN</name>
<feature type="transmembrane region" description="Helical" evidence="9">
    <location>
        <begin position="238"/>
        <end position="255"/>
    </location>
</feature>
<gene>
    <name evidence="11" type="ORF">H1W00_00135</name>
</gene>
<evidence type="ECO:0000256" key="4">
    <source>
        <dbReference type="ARBA" id="ARBA00022449"/>
    </source>
</evidence>
<feature type="transmembrane region" description="Helical" evidence="9">
    <location>
        <begin position="350"/>
        <end position="370"/>
    </location>
</feature>
<protein>
    <submittedName>
        <fullName evidence="11">Cation:proton antiporter</fullName>
    </submittedName>
</protein>
<sequence>MTFETLALICAIGLLGPLLAVPSTWRIPVVVGELLGGLAVGASGAGWLDPGDETFSFLAELGFAMTMFVVGTRVPIPEHGLKSALAVGAGRAALVGVAAAVGGIVLADVFDASHPAVFAVLMASSSAALAMPVLEDEGFEGPHLVPLLTQIAVADVVCILVLPLAIAPDRAAEAALGSVIVVAAGVVLFLVLRALEARGIWEAVHEESKERRFAIELRISLIVLTAVAALAVATHVTVMLAGFVCGLAIAAVGPPRRLARQLFALADGFLGPVFFVWLGASLDLSALVDEPGLIALGVCLGLGAIVTHLVVRLTGLPVPLTVLTAGQVGVPVAAATIGTQTGELEGGLPAALILGALITVAAVSVAARFLPAPPTATGAENDATGRLDP</sequence>
<dbReference type="RefSeq" id="WP_181752540.1">
    <property type="nucleotide sequence ID" value="NZ_JACEOG010000001.1"/>
</dbReference>
<evidence type="ECO:0000256" key="2">
    <source>
        <dbReference type="ARBA" id="ARBA00005551"/>
    </source>
</evidence>
<dbReference type="Pfam" id="PF00999">
    <property type="entry name" value="Na_H_Exchanger"/>
    <property type="match status" value="1"/>
</dbReference>
<dbReference type="InterPro" id="IPR038770">
    <property type="entry name" value="Na+/solute_symporter_sf"/>
</dbReference>
<dbReference type="GO" id="GO:0016020">
    <property type="term" value="C:membrane"/>
    <property type="evidence" value="ECO:0007669"/>
    <property type="project" value="UniProtKB-SubCell"/>
</dbReference>
<evidence type="ECO:0000259" key="10">
    <source>
        <dbReference type="Pfam" id="PF00999"/>
    </source>
</evidence>
<evidence type="ECO:0000313" key="12">
    <source>
        <dbReference type="Proteomes" id="UP000550354"/>
    </source>
</evidence>
<dbReference type="GO" id="GO:0015297">
    <property type="term" value="F:antiporter activity"/>
    <property type="evidence" value="ECO:0007669"/>
    <property type="project" value="UniProtKB-KW"/>
</dbReference>
<evidence type="ECO:0000256" key="5">
    <source>
        <dbReference type="ARBA" id="ARBA00022692"/>
    </source>
</evidence>